<reference evidence="1" key="1">
    <citation type="submission" date="2023-10" db="EMBL/GenBank/DDBJ databases">
        <authorList>
            <person name="Domelevo Entfellner J.-B."/>
        </authorList>
    </citation>
    <scope>NUCLEOTIDE SEQUENCE</scope>
</reference>
<name>A0AA86VEH1_9FABA</name>
<dbReference type="EMBL" id="OY731400">
    <property type="protein sequence ID" value="CAJ1937364.1"/>
    <property type="molecule type" value="Genomic_DNA"/>
</dbReference>
<dbReference type="AlphaFoldDB" id="A0AA86VEH1"/>
<sequence length="61" mass="7097">MSRALSCTTSMIEEVKNERFTKYYGNRQKTRKEGKRLFEIAISTTIIAIATLERINRNVKS</sequence>
<dbReference type="Gramene" id="rna-AYBTSS11_LOCUS7978">
    <property type="protein sequence ID" value="CAJ1937364.1"/>
    <property type="gene ID" value="gene-AYBTSS11_LOCUS7978"/>
</dbReference>
<gene>
    <name evidence="1" type="ORF">AYBTSS11_LOCUS7978</name>
</gene>
<evidence type="ECO:0000313" key="2">
    <source>
        <dbReference type="Proteomes" id="UP001189624"/>
    </source>
</evidence>
<organism evidence="1 2">
    <name type="scientific">Sphenostylis stenocarpa</name>
    <dbReference type="NCBI Taxonomy" id="92480"/>
    <lineage>
        <taxon>Eukaryota</taxon>
        <taxon>Viridiplantae</taxon>
        <taxon>Streptophyta</taxon>
        <taxon>Embryophyta</taxon>
        <taxon>Tracheophyta</taxon>
        <taxon>Spermatophyta</taxon>
        <taxon>Magnoliopsida</taxon>
        <taxon>eudicotyledons</taxon>
        <taxon>Gunneridae</taxon>
        <taxon>Pentapetalae</taxon>
        <taxon>rosids</taxon>
        <taxon>fabids</taxon>
        <taxon>Fabales</taxon>
        <taxon>Fabaceae</taxon>
        <taxon>Papilionoideae</taxon>
        <taxon>50 kb inversion clade</taxon>
        <taxon>NPAAA clade</taxon>
        <taxon>indigoferoid/millettioid clade</taxon>
        <taxon>Phaseoleae</taxon>
        <taxon>Sphenostylis</taxon>
    </lineage>
</organism>
<protein>
    <submittedName>
        <fullName evidence="1">Uncharacterized protein</fullName>
    </submittedName>
</protein>
<accession>A0AA86VEH1</accession>
<keyword evidence="2" id="KW-1185">Reference proteome</keyword>
<proteinExistence type="predicted"/>
<evidence type="ECO:0000313" key="1">
    <source>
        <dbReference type="EMBL" id="CAJ1937364.1"/>
    </source>
</evidence>
<dbReference type="Proteomes" id="UP001189624">
    <property type="component" value="Chromosome 3"/>
</dbReference>